<name>A0A7C9TGL2_9BURK</name>
<reference evidence="1 2" key="1">
    <citation type="submission" date="2020-02" db="EMBL/GenBank/DDBJ databases">
        <title>Ideonella bacterium strain TBM-1.</title>
        <authorList>
            <person name="Chen W.-M."/>
        </authorList>
    </citation>
    <scope>NUCLEOTIDE SEQUENCE [LARGE SCALE GENOMIC DNA]</scope>
    <source>
        <strain evidence="1 2">TBM-1</strain>
    </source>
</reference>
<protein>
    <submittedName>
        <fullName evidence="1">Uncharacterized protein</fullName>
    </submittedName>
</protein>
<dbReference type="Proteomes" id="UP000484255">
    <property type="component" value="Unassembled WGS sequence"/>
</dbReference>
<sequence>MTGFAQVERRTKKDPLGVPGVFLVHQGRRGKRTPSVYLHVITKGLPTRAIYVGTESTWKGRFQEKLAEAAALRDQRVKQVAEQRAEVVA</sequence>
<dbReference type="EMBL" id="JAAGOH010000001">
    <property type="protein sequence ID" value="NDY89720.1"/>
    <property type="molecule type" value="Genomic_DNA"/>
</dbReference>
<gene>
    <name evidence="1" type="ORF">G3A44_00770</name>
</gene>
<evidence type="ECO:0000313" key="1">
    <source>
        <dbReference type="EMBL" id="NDY89720.1"/>
    </source>
</evidence>
<dbReference type="RefSeq" id="WP_163455574.1">
    <property type="nucleotide sequence ID" value="NZ_JAAGOH010000001.1"/>
</dbReference>
<evidence type="ECO:0000313" key="2">
    <source>
        <dbReference type="Proteomes" id="UP000484255"/>
    </source>
</evidence>
<comment type="caution">
    <text evidence="1">The sequence shown here is derived from an EMBL/GenBank/DDBJ whole genome shotgun (WGS) entry which is preliminary data.</text>
</comment>
<proteinExistence type="predicted"/>
<dbReference type="AlphaFoldDB" id="A0A7C9TGL2"/>
<keyword evidence="2" id="KW-1185">Reference proteome</keyword>
<accession>A0A7C9TGL2</accession>
<organism evidence="1 2">
    <name type="scientific">Ideonella livida</name>
    <dbReference type="NCBI Taxonomy" id="2707176"/>
    <lineage>
        <taxon>Bacteria</taxon>
        <taxon>Pseudomonadati</taxon>
        <taxon>Pseudomonadota</taxon>
        <taxon>Betaproteobacteria</taxon>
        <taxon>Burkholderiales</taxon>
        <taxon>Sphaerotilaceae</taxon>
        <taxon>Ideonella</taxon>
    </lineage>
</organism>